<dbReference type="Proteomes" id="UP000027002">
    <property type="component" value="Chromosome 7"/>
</dbReference>
<keyword evidence="6" id="KW-1185">Reference proteome</keyword>
<comment type="similarity">
    <text evidence="4">Belongs to the class I-like SAM-binding methyltransferase superfamily.</text>
</comment>
<dbReference type="GO" id="GO:0016740">
    <property type="term" value="F:transferase activity"/>
    <property type="evidence" value="ECO:0007669"/>
    <property type="project" value="UniProtKB-KW"/>
</dbReference>
<sequence>MDIMASQDWAYLPDVPRDIGPIRKILLEYSKISPADVDGHILRVREAAWKVSRFPCVGRWKFLRLTDQNDPCYQQVLFRLKVPRSNDAFLDLGCCVGQALRQLRHDGVEGSQLFGVDVQSKFVDIGYDLFQDRRDFCATFVIGDILDPDDRRLDELSHKVTIIYACSFFHLFNWIQQLYIGIRLVGFLKHGTKNALLYGRHIGTGSPRSKSSTSTAPYLHNKNSFQQLWNEVGEVTNTRWTVEWEPASEMIHDLPNIEKEVQPIDFMVHQVT</sequence>
<dbReference type="Gene3D" id="3.40.50.150">
    <property type="entry name" value="Vaccinia Virus protein VP39"/>
    <property type="match status" value="1"/>
</dbReference>
<dbReference type="KEGG" id="uvi:66068740"/>
<evidence type="ECO:0000313" key="6">
    <source>
        <dbReference type="Proteomes" id="UP000027002"/>
    </source>
</evidence>
<dbReference type="AlphaFoldDB" id="A0A8E5MLG9"/>
<protein>
    <recommendedName>
        <fullName evidence="7">Methyltransferase domain-containing protein</fullName>
    </recommendedName>
</protein>
<evidence type="ECO:0008006" key="7">
    <source>
        <dbReference type="Google" id="ProtNLM"/>
    </source>
</evidence>
<dbReference type="PANTHER" id="PTHR35897">
    <property type="entry name" value="METHYLTRANSFERASE AUSD"/>
    <property type="match status" value="1"/>
</dbReference>
<proteinExistence type="inferred from homology"/>
<dbReference type="InterPro" id="IPR029063">
    <property type="entry name" value="SAM-dependent_MTases_sf"/>
</dbReference>
<dbReference type="GeneID" id="66068740"/>
<evidence type="ECO:0000256" key="2">
    <source>
        <dbReference type="ARBA" id="ARBA00022679"/>
    </source>
</evidence>
<reference evidence="5" key="1">
    <citation type="submission" date="2020-03" db="EMBL/GenBank/DDBJ databases">
        <title>A mixture of massive structural variations and highly conserved coding sequences in Ustilaginoidea virens genome.</title>
        <authorList>
            <person name="Zhang K."/>
            <person name="Zhao Z."/>
            <person name="Zhang Z."/>
            <person name="Li Y."/>
            <person name="Hsiang T."/>
            <person name="Sun W."/>
        </authorList>
    </citation>
    <scope>NUCLEOTIDE SEQUENCE</scope>
    <source>
        <strain evidence="5">UV-8b</strain>
    </source>
</reference>
<dbReference type="OrthoDB" id="2094832at2759"/>
<organism evidence="5 6">
    <name type="scientific">Ustilaginoidea virens</name>
    <name type="common">Rice false smut fungus</name>
    <name type="synonym">Villosiclava virens</name>
    <dbReference type="NCBI Taxonomy" id="1159556"/>
    <lineage>
        <taxon>Eukaryota</taxon>
        <taxon>Fungi</taxon>
        <taxon>Dikarya</taxon>
        <taxon>Ascomycota</taxon>
        <taxon>Pezizomycotina</taxon>
        <taxon>Sordariomycetes</taxon>
        <taxon>Hypocreomycetidae</taxon>
        <taxon>Hypocreales</taxon>
        <taxon>Clavicipitaceae</taxon>
        <taxon>Ustilaginoidea</taxon>
    </lineage>
</organism>
<keyword evidence="3" id="KW-0949">S-adenosyl-L-methionine</keyword>
<comment type="pathway">
    <text evidence="1">Secondary metabolite biosynthesis.</text>
</comment>
<dbReference type="InterPro" id="IPR051654">
    <property type="entry name" value="Meroterpenoid_MTases"/>
</dbReference>
<evidence type="ECO:0000256" key="1">
    <source>
        <dbReference type="ARBA" id="ARBA00005179"/>
    </source>
</evidence>
<evidence type="ECO:0000256" key="4">
    <source>
        <dbReference type="ARBA" id="ARBA00038314"/>
    </source>
</evidence>
<gene>
    <name evidence="5" type="ORF">UV8b_07963</name>
</gene>
<dbReference type="RefSeq" id="XP_043001395.1">
    <property type="nucleotide sequence ID" value="XM_043145460.1"/>
</dbReference>
<keyword evidence="2" id="KW-0808">Transferase</keyword>
<dbReference type="PANTHER" id="PTHR35897:SF1">
    <property type="entry name" value="METHYLTRANSFERASE AUSD"/>
    <property type="match status" value="1"/>
</dbReference>
<dbReference type="SUPFAM" id="SSF53335">
    <property type="entry name" value="S-adenosyl-L-methionine-dependent methyltransferases"/>
    <property type="match status" value="1"/>
</dbReference>
<accession>A0A8E5MLG9</accession>
<dbReference type="EMBL" id="CP072759">
    <property type="protein sequence ID" value="QUC23722.1"/>
    <property type="molecule type" value="Genomic_DNA"/>
</dbReference>
<evidence type="ECO:0000256" key="3">
    <source>
        <dbReference type="ARBA" id="ARBA00022691"/>
    </source>
</evidence>
<name>A0A8E5MLG9_USTVR</name>
<evidence type="ECO:0000313" key="5">
    <source>
        <dbReference type="EMBL" id="QUC23722.1"/>
    </source>
</evidence>